<feature type="region of interest" description="Disordered" evidence="1">
    <location>
        <begin position="161"/>
        <end position="200"/>
    </location>
</feature>
<protein>
    <submittedName>
        <fullName evidence="2">Uncharacterized protein</fullName>
    </submittedName>
</protein>
<comment type="caution">
    <text evidence="2">The sequence shown here is derived from an EMBL/GenBank/DDBJ whole genome shotgun (WGS) entry which is preliminary data.</text>
</comment>
<keyword evidence="3" id="KW-1185">Reference proteome</keyword>
<dbReference type="Proteomes" id="UP000828390">
    <property type="component" value="Unassembled WGS sequence"/>
</dbReference>
<reference evidence="2" key="2">
    <citation type="submission" date="2020-11" db="EMBL/GenBank/DDBJ databases">
        <authorList>
            <person name="McCartney M.A."/>
            <person name="Auch B."/>
            <person name="Kono T."/>
            <person name="Mallez S."/>
            <person name="Becker A."/>
            <person name="Gohl D.M."/>
            <person name="Silverstein K.A.T."/>
            <person name="Koren S."/>
            <person name="Bechman K.B."/>
            <person name="Herman A."/>
            <person name="Abrahante J.E."/>
            <person name="Garbe J."/>
        </authorList>
    </citation>
    <scope>NUCLEOTIDE SEQUENCE</scope>
    <source>
        <strain evidence="2">Duluth1</strain>
        <tissue evidence="2">Whole animal</tissue>
    </source>
</reference>
<accession>A0A9D4QIZ3</accession>
<evidence type="ECO:0000313" key="3">
    <source>
        <dbReference type="Proteomes" id="UP000828390"/>
    </source>
</evidence>
<dbReference type="EMBL" id="JAIWYP010000004">
    <property type="protein sequence ID" value="KAH3833473.1"/>
    <property type="molecule type" value="Genomic_DNA"/>
</dbReference>
<feature type="compositionally biased region" description="Basic and acidic residues" evidence="1">
    <location>
        <begin position="185"/>
        <end position="200"/>
    </location>
</feature>
<organism evidence="2 3">
    <name type="scientific">Dreissena polymorpha</name>
    <name type="common">Zebra mussel</name>
    <name type="synonym">Mytilus polymorpha</name>
    <dbReference type="NCBI Taxonomy" id="45954"/>
    <lineage>
        <taxon>Eukaryota</taxon>
        <taxon>Metazoa</taxon>
        <taxon>Spiralia</taxon>
        <taxon>Lophotrochozoa</taxon>
        <taxon>Mollusca</taxon>
        <taxon>Bivalvia</taxon>
        <taxon>Autobranchia</taxon>
        <taxon>Heteroconchia</taxon>
        <taxon>Euheterodonta</taxon>
        <taxon>Imparidentia</taxon>
        <taxon>Neoheterodontei</taxon>
        <taxon>Myida</taxon>
        <taxon>Dreissenoidea</taxon>
        <taxon>Dreissenidae</taxon>
        <taxon>Dreissena</taxon>
    </lineage>
</organism>
<evidence type="ECO:0000256" key="1">
    <source>
        <dbReference type="SAM" id="MobiDB-lite"/>
    </source>
</evidence>
<dbReference type="AlphaFoldDB" id="A0A9D4QIZ3"/>
<name>A0A9D4QIZ3_DREPO</name>
<sequence>MLAFLRSLAGEFPFESFPVKTHLQHQLELLNYTTNLKKAFNSVMGEFNIDQGLSTFMVNIRNNTSITMNGKIAGRSTSVQVRIRITMTTQVLPRQTQAQQSPTRTLNASTKHRHFNTKQLHSAQNQRQHLLSEKKQGIQCERWAPNLLPTPRNRHDWRKIPLSSFLHPPPNGQASQGSDDDDYYDLDRARWGSDRKDKQVNEANVAVELLSEGKFLAYQ</sequence>
<reference evidence="2" key="1">
    <citation type="journal article" date="2019" name="bioRxiv">
        <title>The Genome of the Zebra Mussel, Dreissena polymorpha: A Resource for Invasive Species Research.</title>
        <authorList>
            <person name="McCartney M.A."/>
            <person name="Auch B."/>
            <person name="Kono T."/>
            <person name="Mallez S."/>
            <person name="Zhang Y."/>
            <person name="Obille A."/>
            <person name="Becker A."/>
            <person name="Abrahante J.E."/>
            <person name="Garbe J."/>
            <person name="Badalamenti J.P."/>
            <person name="Herman A."/>
            <person name="Mangelson H."/>
            <person name="Liachko I."/>
            <person name="Sullivan S."/>
            <person name="Sone E.D."/>
            <person name="Koren S."/>
            <person name="Silverstein K.A.T."/>
            <person name="Beckman K.B."/>
            <person name="Gohl D.M."/>
        </authorList>
    </citation>
    <scope>NUCLEOTIDE SEQUENCE</scope>
    <source>
        <strain evidence="2">Duluth1</strain>
        <tissue evidence="2">Whole animal</tissue>
    </source>
</reference>
<gene>
    <name evidence="2" type="ORF">DPMN_106783</name>
</gene>
<proteinExistence type="predicted"/>
<evidence type="ECO:0000313" key="2">
    <source>
        <dbReference type="EMBL" id="KAH3833473.1"/>
    </source>
</evidence>